<dbReference type="Gene3D" id="3.40.800.20">
    <property type="entry name" value="Histone deacetylase domain"/>
    <property type="match status" value="1"/>
</dbReference>
<dbReference type="PANTHER" id="PTHR10625:SF17">
    <property type="entry name" value="HISTONE DEACETYLASE 8"/>
    <property type="match status" value="1"/>
</dbReference>
<evidence type="ECO:0000256" key="1">
    <source>
        <dbReference type="ARBA" id="ARBA00001947"/>
    </source>
</evidence>
<dbReference type="InterPro" id="IPR037138">
    <property type="entry name" value="His_deacetylse_dom_sf"/>
</dbReference>
<dbReference type="InterPro" id="IPR023696">
    <property type="entry name" value="Ureohydrolase_dom_sf"/>
</dbReference>
<dbReference type="EMBL" id="HBEQ01009868">
    <property type="protein sequence ID" value="CAD8520506.1"/>
    <property type="molecule type" value="Transcribed_RNA"/>
</dbReference>
<evidence type="ECO:0000256" key="5">
    <source>
        <dbReference type="ARBA" id="ARBA00022833"/>
    </source>
</evidence>
<dbReference type="InterPro" id="IPR023801">
    <property type="entry name" value="His_deacetylse_dom"/>
</dbReference>
<evidence type="ECO:0000256" key="2">
    <source>
        <dbReference type="ARBA" id="ARBA00005947"/>
    </source>
</evidence>
<organism evidence="7">
    <name type="scientific">Micromonas pusilla</name>
    <name type="common">Picoplanktonic green alga</name>
    <name type="synonym">Chromulina pusilla</name>
    <dbReference type="NCBI Taxonomy" id="38833"/>
    <lineage>
        <taxon>Eukaryota</taxon>
        <taxon>Viridiplantae</taxon>
        <taxon>Chlorophyta</taxon>
        <taxon>Mamiellophyceae</taxon>
        <taxon>Mamiellales</taxon>
        <taxon>Mamiellaceae</taxon>
        <taxon>Micromonas</taxon>
    </lineage>
</organism>
<evidence type="ECO:0000259" key="6">
    <source>
        <dbReference type="Pfam" id="PF00850"/>
    </source>
</evidence>
<dbReference type="Pfam" id="PF00850">
    <property type="entry name" value="Hist_deacetyl"/>
    <property type="match status" value="1"/>
</dbReference>
<name>A0A7S0IFR9_MICPS</name>
<proteinExistence type="inferred from homology"/>
<dbReference type="GO" id="GO:0040029">
    <property type="term" value="P:epigenetic regulation of gene expression"/>
    <property type="evidence" value="ECO:0007669"/>
    <property type="project" value="TreeGrafter"/>
</dbReference>
<evidence type="ECO:0000313" key="7">
    <source>
        <dbReference type="EMBL" id="CAD8520506.1"/>
    </source>
</evidence>
<accession>A0A7S0IFR9</accession>
<sequence>MDWERDDHTRTCVEVYYNDRGLEGDDSGQSAMPKDIYNAPYARKGGILRALGFEPGGSWLGKQYTRKNEPVYGFFDHIGNGTVPNTMISYYSSDVLWLKIASQVHDIEMIRYLRTAWDRWKGIPMENRCKFFRRENDGESDPAAVPALVPSNFAQRSEPGSKAGTDVHSQTNWYHTDDETPIFEGLLETLESDILVALKTHKSMLRWRDIKPQSRYFYSLVTHPGHHAGKSSIGGYCYVNIAALIAHLILHPNAYDAHIILHPNKYKKYEKVAILDVDYHCGNGTISIFWDRPDVFVASIHADPSGDYPWNSGFADQIGEGPGEGKTLNLPLTPGAGWAEYEKALRAALAAIKDFGAEAIVVSLGLDTHRDDPVQEKATAGMGLTSEDYFEMGKLLAGANLQLAFVQEGGYQVAVAGQLVAQVFRGVEAEFNRTLSRKRRLD</sequence>
<keyword evidence="4" id="KW-0378">Hydrolase</keyword>
<evidence type="ECO:0000256" key="3">
    <source>
        <dbReference type="ARBA" id="ARBA00022723"/>
    </source>
</evidence>
<keyword evidence="3" id="KW-0479">Metal-binding</keyword>
<protein>
    <recommendedName>
        <fullName evidence="6">Histone deacetylase domain-containing protein</fullName>
    </recommendedName>
</protein>
<feature type="domain" description="Histone deacetylase" evidence="6">
    <location>
        <begin position="103"/>
        <end position="426"/>
    </location>
</feature>
<keyword evidence="5" id="KW-0862">Zinc</keyword>
<dbReference type="PANTHER" id="PTHR10625">
    <property type="entry name" value="HISTONE DEACETYLASE HDAC1-RELATED"/>
    <property type="match status" value="1"/>
</dbReference>
<dbReference type="GO" id="GO:0016787">
    <property type="term" value="F:hydrolase activity"/>
    <property type="evidence" value="ECO:0007669"/>
    <property type="project" value="UniProtKB-KW"/>
</dbReference>
<dbReference type="GO" id="GO:0046872">
    <property type="term" value="F:metal ion binding"/>
    <property type="evidence" value="ECO:0007669"/>
    <property type="project" value="UniProtKB-KW"/>
</dbReference>
<comment type="similarity">
    <text evidence="2">Belongs to the histone deacetylase family.</text>
</comment>
<dbReference type="SUPFAM" id="SSF52768">
    <property type="entry name" value="Arginase/deacetylase"/>
    <property type="match status" value="1"/>
</dbReference>
<dbReference type="GO" id="GO:0004407">
    <property type="term" value="F:histone deacetylase activity"/>
    <property type="evidence" value="ECO:0007669"/>
    <property type="project" value="TreeGrafter"/>
</dbReference>
<evidence type="ECO:0000256" key="4">
    <source>
        <dbReference type="ARBA" id="ARBA00022801"/>
    </source>
</evidence>
<gene>
    <name evidence="7" type="ORF">MCOM1403_LOCUS7932</name>
</gene>
<comment type="cofactor">
    <cofactor evidence="1">
        <name>Zn(2+)</name>
        <dbReference type="ChEBI" id="CHEBI:29105"/>
    </cofactor>
</comment>
<reference evidence="7" key="1">
    <citation type="submission" date="2021-01" db="EMBL/GenBank/DDBJ databases">
        <authorList>
            <person name="Corre E."/>
            <person name="Pelletier E."/>
            <person name="Niang G."/>
            <person name="Scheremetjew M."/>
            <person name="Finn R."/>
            <person name="Kale V."/>
            <person name="Holt S."/>
            <person name="Cochrane G."/>
            <person name="Meng A."/>
            <person name="Brown T."/>
            <person name="Cohen L."/>
        </authorList>
    </citation>
    <scope>NUCLEOTIDE SEQUENCE</scope>
    <source>
        <strain evidence="7">CCMP1723</strain>
    </source>
</reference>
<dbReference type="AlphaFoldDB" id="A0A7S0IFR9"/>